<dbReference type="EMBL" id="CM056744">
    <property type="protein sequence ID" value="KAJ8668666.1"/>
    <property type="molecule type" value="Genomic_DNA"/>
</dbReference>
<evidence type="ECO:0000313" key="1">
    <source>
        <dbReference type="EMBL" id="KAJ8668666.1"/>
    </source>
</evidence>
<reference evidence="1" key="1">
    <citation type="submission" date="2023-04" db="EMBL/GenBank/DDBJ databases">
        <title>A chromosome-level genome assembly of the parasitoid wasp Eretmocerus hayati.</title>
        <authorList>
            <person name="Zhong Y."/>
            <person name="Liu S."/>
            <person name="Liu Y."/>
        </authorList>
    </citation>
    <scope>NUCLEOTIDE SEQUENCE</scope>
    <source>
        <strain evidence="1">ZJU_SS_LIU_2023</strain>
    </source>
</reference>
<keyword evidence="2" id="KW-1185">Reference proteome</keyword>
<comment type="caution">
    <text evidence="1">The sequence shown here is derived from an EMBL/GenBank/DDBJ whole genome shotgun (WGS) entry which is preliminary data.</text>
</comment>
<proteinExistence type="predicted"/>
<sequence>MLSVLVLLVMVMDLNTMVVEASLDLGPLIRVAQCRSHCLKAHSLDGSCEWWRHGETGCSECWQHCEALEKQWSSSGGVNWNLADMLSETSKQPSAECSEIKYKQCPSCKTACEWRRGQVVEEYLPSMLPAPHRDPINLSKNDVAIVLRKSSQVWRVLEYYPGVRSPQSLRQDEWVVAVVEDGGVVHFSTEEWMPTLDSLKEGPLYEATISWRDVNSQLRKQQALEQKRFNDRVRQFFLEKYGEKVLEWRNQDESEQAIPEEVFRRFFFRRRETPSRGGVTSSSSNNGGAQASLQPSTIDSEDERQQSQVAKEAFVVSWEPEAGGLMGNQVADSNFAQISLLPGTKYLVRIASNEGPGSFPIEVDTRPGSPQVRRIPVTGRLLPSSTTSPINVYPWALLAASLSAAICICLVLIVKIVRSSREPKKVDPSTMPSVVVVPTEQVV</sequence>
<dbReference type="Proteomes" id="UP001239111">
    <property type="component" value="Chromosome 4"/>
</dbReference>
<protein>
    <submittedName>
        <fullName evidence="1">Uncharacterized protein</fullName>
    </submittedName>
</protein>
<evidence type="ECO:0000313" key="2">
    <source>
        <dbReference type="Proteomes" id="UP001239111"/>
    </source>
</evidence>
<accession>A0ACC2NDD1</accession>
<organism evidence="1 2">
    <name type="scientific">Eretmocerus hayati</name>
    <dbReference type="NCBI Taxonomy" id="131215"/>
    <lineage>
        <taxon>Eukaryota</taxon>
        <taxon>Metazoa</taxon>
        <taxon>Ecdysozoa</taxon>
        <taxon>Arthropoda</taxon>
        <taxon>Hexapoda</taxon>
        <taxon>Insecta</taxon>
        <taxon>Pterygota</taxon>
        <taxon>Neoptera</taxon>
        <taxon>Endopterygota</taxon>
        <taxon>Hymenoptera</taxon>
        <taxon>Apocrita</taxon>
        <taxon>Proctotrupomorpha</taxon>
        <taxon>Chalcidoidea</taxon>
        <taxon>Aphelinidae</taxon>
        <taxon>Aphelininae</taxon>
        <taxon>Eretmocerus</taxon>
    </lineage>
</organism>
<name>A0ACC2NDD1_9HYME</name>
<gene>
    <name evidence="1" type="ORF">QAD02_010329</name>
</gene>